<evidence type="ECO:0000256" key="4">
    <source>
        <dbReference type="ARBA" id="ARBA00022679"/>
    </source>
</evidence>
<evidence type="ECO:0000256" key="5">
    <source>
        <dbReference type="ARBA" id="ARBA00022737"/>
    </source>
</evidence>
<dbReference type="InterPro" id="IPR013083">
    <property type="entry name" value="Znf_RING/FYVE/PHD"/>
</dbReference>
<dbReference type="SUPFAM" id="SSF48371">
    <property type="entry name" value="ARM repeat"/>
    <property type="match status" value="1"/>
</dbReference>
<dbReference type="InterPro" id="IPR003613">
    <property type="entry name" value="Ubox_domain"/>
</dbReference>
<keyword evidence="4" id="KW-0808">Transferase</keyword>
<dbReference type="Gene3D" id="1.20.930.20">
    <property type="entry name" value="Adaptor protein Cbl, N-terminal domain"/>
    <property type="match status" value="1"/>
</dbReference>
<dbReference type="InterPro" id="IPR045210">
    <property type="entry name" value="RING-Ubox_PUB"/>
</dbReference>
<dbReference type="Pfam" id="PF25368">
    <property type="entry name" value="PUB10_N"/>
    <property type="match status" value="1"/>
</dbReference>
<dbReference type="AlphaFoldDB" id="A0A8T2QEK2"/>
<evidence type="ECO:0000313" key="11">
    <source>
        <dbReference type="Proteomes" id="UP000825935"/>
    </source>
</evidence>
<dbReference type="OrthoDB" id="7537227at2759"/>
<dbReference type="InterPro" id="IPR016024">
    <property type="entry name" value="ARM-type_fold"/>
</dbReference>
<dbReference type="InterPro" id="IPR011989">
    <property type="entry name" value="ARM-like"/>
</dbReference>
<evidence type="ECO:0000256" key="1">
    <source>
        <dbReference type="ARBA" id="ARBA00000900"/>
    </source>
</evidence>
<evidence type="ECO:0000256" key="2">
    <source>
        <dbReference type="ARBA" id="ARBA00004906"/>
    </source>
</evidence>
<feature type="repeat" description="ARM" evidence="8">
    <location>
        <begin position="503"/>
        <end position="545"/>
    </location>
</feature>
<evidence type="ECO:0000256" key="7">
    <source>
        <dbReference type="ARBA" id="ARBA00023054"/>
    </source>
</evidence>
<sequence length="665" mass="73090">MNPNMSPARLMDPSEHQVKQVDLFPCSDLPQPLSGAMREDFVDSPNTVNEASGPVDLIARLINLVNEISDLGEHKRIFKTECSNLTRRVKLLAPLFEELKEIKRVVTDQATLRFRQIEHALQDARNLLQSCHLESKIYLVFERAAVMKRFTTVTSALEQALDDLPYDMLEISDEVREQAELVHAQLKRAKGRIDAQDMELYNDMALIVSEGTESEVRTSALKRLAEKINLRTVADVRQEDRALNRAASNGGAQTERWKEMTTLLEYFRELIVNDNIFSDMPDDEKGCEKPSSPVIPDDFRCPISLELMQDPVIVATGQTYERSCIQKWLDAGNRTCPKTQQVLSHLILTPNYVLKSLIAQWCETHGIELAKKTHSGEQEIIDVLLQKLSLGQPDVQRAAAGEIRMLAKRNAENRVCIAEAGAIPLLVKLLSSPDLCTQEHAVTALLNLSIHDGNKGKIVNCGAIGPIVEVLKNGSMEARENAAATLFSLSVVDDNKVTIGASGAIPALVNLLRDGSLRGKKDAATALFNLSIYQGNKPKAVRAQVVPPLMQLLKDPSLDMVDEALAILAILATHPEGRAAISHASAAPVLVELIRTGSPRNKENAAAVLLALCLHDPVQTALVRQLGAYGPLTELAKSGTARGRRKAGTLIDHMNKGASRAYEKV</sequence>
<dbReference type="GO" id="GO:0005634">
    <property type="term" value="C:nucleus"/>
    <property type="evidence" value="ECO:0007669"/>
    <property type="project" value="UniProtKB-ARBA"/>
</dbReference>
<dbReference type="InterPro" id="IPR036537">
    <property type="entry name" value="Adaptor_Cbl_N_dom_sf"/>
</dbReference>
<name>A0A8T2QEK2_CERRI</name>
<dbReference type="Pfam" id="PF04564">
    <property type="entry name" value="U-box"/>
    <property type="match status" value="1"/>
</dbReference>
<comment type="catalytic activity">
    <reaction evidence="1">
        <text>S-ubiquitinyl-[E2 ubiquitin-conjugating enzyme]-L-cysteine + [acceptor protein]-L-lysine = [E2 ubiquitin-conjugating enzyme]-L-cysteine + N(6)-ubiquitinyl-[acceptor protein]-L-lysine.</text>
        <dbReference type="EC" id="2.3.2.27"/>
    </reaction>
</comment>
<dbReference type="Pfam" id="PF25598">
    <property type="entry name" value="ARM_PUB"/>
    <property type="match status" value="1"/>
</dbReference>
<evidence type="ECO:0000313" key="10">
    <source>
        <dbReference type="EMBL" id="KAH7282104.1"/>
    </source>
</evidence>
<protein>
    <recommendedName>
        <fullName evidence="3">RING-type E3 ubiquitin transferase</fullName>
        <ecNumber evidence="3">2.3.2.27</ecNumber>
    </recommendedName>
</protein>
<organism evidence="10 11">
    <name type="scientific">Ceratopteris richardii</name>
    <name type="common">Triangle waterfern</name>
    <dbReference type="NCBI Taxonomy" id="49495"/>
    <lineage>
        <taxon>Eukaryota</taxon>
        <taxon>Viridiplantae</taxon>
        <taxon>Streptophyta</taxon>
        <taxon>Embryophyta</taxon>
        <taxon>Tracheophyta</taxon>
        <taxon>Polypodiopsida</taxon>
        <taxon>Polypodiidae</taxon>
        <taxon>Polypodiales</taxon>
        <taxon>Pteridineae</taxon>
        <taxon>Pteridaceae</taxon>
        <taxon>Parkerioideae</taxon>
        <taxon>Ceratopteris</taxon>
    </lineage>
</organism>
<feature type="repeat" description="ARM" evidence="8">
    <location>
        <begin position="544"/>
        <end position="586"/>
    </location>
</feature>
<dbReference type="Gene3D" id="1.25.10.10">
    <property type="entry name" value="Leucine-rich Repeat Variant"/>
    <property type="match status" value="1"/>
</dbReference>
<dbReference type="Proteomes" id="UP000825935">
    <property type="component" value="Chromosome 35"/>
</dbReference>
<dbReference type="OMA" id="ESCALHD"/>
<dbReference type="InterPro" id="IPR000225">
    <property type="entry name" value="Armadillo"/>
</dbReference>
<dbReference type="InterPro" id="IPR057623">
    <property type="entry name" value="PUB12-19-like_N"/>
</dbReference>
<evidence type="ECO:0000256" key="8">
    <source>
        <dbReference type="PROSITE-ProRule" id="PRU00259"/>
    </source>
</evidence>
<dbReference type="EMBL" id="CM035440">
    <property type="protein sequence ID" value="KAH7282104.1"/>
    <property type="molecule type" value="Genomic_DNA"/>
</dbReference>
<gene>
    <name evidence="10" type="ORF">KP509_35G012000</name>
</gene>
<accession>A0A8T2QEK2</accession>
<dbReference type="PROSITE" id="PS50176">
    <property type="entry name" value="ARM_REPEAT"/>
    <property type="match status" value="3"/>
</dbReference>
<comment type="pathway">
    <text evidence="2">Protein modification; protein ubiquitination.</text>
</comment>
<dbReference type="CDD" id="cd16664">
    <property type="entry name" value="RING-Ubox_PUB"/>
    <property type="match status" value="1"/>
</dbReference>
<dbReference type="PROSITE" id="PS51698">
    <property type="entry name" value="U_BOX"/>
    <property type="match status" value="1"/>
</dbReference>
<feature type="domain" description="U-box" evidence="9">
    <location>
        <begin position="294"/>
        <end position="368"/>
    </location>
</feature>
<evidence type="ECO:0000259" key="9">
    <source>
        <dbReference type="PROSITE" id="PS51698"/>
    </source>
</evidence>
<dbReference type="FunFam" id="3.30.40.10:FF:000292">
    <property type="entry name" value="RING-type E3 ubiquitin transferase"/>
    <property type="match status" value="1"/>
</dbReference>
<reference evidence="10" key="1">
    <citation type="submission" date="2021-08" db="EMBL/GenBank/DDBJ databases">
        <title>WGS assembly of Ceratopteris richardii.</title>
        <authorList>
            <person name="Marchant D.B."/>
            <person name="Chen G."/>
            <person name="Jenkins J."/>
            <person name="Shu S."/>
            <person name="Leebens-Mack J."/>
            <person name="Grimwood J."/>
            <person name="Schmutz J."/>
            <person name="Soltis P."/>
            <person name="Soltis D."/>
            <person name="Chen Z.-H."/>
        </authorList>
    </citation>
    <scope>NUCLEOTIDE SEQUENCE</scope>
    <source>
        <strain evidence="10">Whitten #5841</strain>
        <tissue evidence="10">Leaf</tissue>
    </source>
</reference>
<dbReference type="GO" id="GO:0061630">
    <property type="term" value="F:ubiquitin protein ligase activity"/>
    <property type="evidence" value="ECO:0007669"/>
    <property type="project" value="UniProtKB-EC"/>
</dbReference>
<evidence type="ECO:0000256" key="3">
    <source>
        <dbReference type="ARBA" id="ARBA00012483"/>
    </source>
</evidence>
<dbReference type="EC" id="2.3.2.27" evidence="3"/>
<dbReference type="FunFam" id="1.20.930.20:FF:000002">
    <property type="entry name" value="RING-type E3 ubiquitin transferase"/>
    <property type="match status" value="1"/>
</dbReference>
<keyword evidence="11" id="KW-1185">Reference proteome</keyword>
<dbReference type="GO" id="GO:0007166">
    <property type="term" value="P:cell surface receptor signaling pathway"/>
    <property type="evidence" value="ECO:0007669"/>
    <property type="project" value="InterPro"/>
</dbReference>
<dbReference type="GO" id="GO:0016567">
    <property type="term" value="P:protein ubiquitination"/>
    <property type="evidence" value="ECO:0007669"/>
    <property type="project" value="InterPro"/>
</dbReference>
<dbReference type="Gene3D" id="3.30.40.10">
    <property type="entry name" value="Zinc/RING finger domain, C3HC4 (zinc finger)"/>
    <property type="match status" value="1"/>
</dbReference>
<dbReference type="GO" id="GO:0005829">
    <property type="term" value="C:cytosol"/>
    <property type="evidence" value="ECO:0007669"/>
    <property type="project" value="UniProtKB-ARBA"/>
</dbReference>
<dbReference type="FunFam" id="1.25.10.10:FF:000082">
    <property type="entry name" value="RING-type E3 ubiquitin transferase"/>
    <property type="match status" value="1"/>
</dbReference>
<dbReference type="SUPFAM" id="SSF57850">
    <property type="entry name" value="RING/U-box"/>
    <property type="match status" value="1"/>
</dbReference>
<dbReference type="CDD" id="cd21037">
    <property type="entry name" value="MLKL_NTD"/>
    <property type="match status" value="1"/>
</dbReference>
<dbReference type="PANTHER" id="PTHR23315">
    <property type="entry name" value="U BOX DOMAIN-CONTAINING"/>
    <property type="match status" value="1"/>
</dbReference>
<dbReference type="GO" id="GO:0043069">
    <property type="term" value="P:negative regulation of programmed cell death"/>
    <property type="evidence" value="ECO:0007669"/>
    <property type="project" value="UniProtKB-ARBA"/>
</dbReference>
<feature type="repeat" description="ARM" evidence="8">
    <location>
        <begin position="421"/>
        <end position="463"/>
    </location>
</feature>
<evidence type="ECO:0000256" key="6">
    <source>
        <dbReference type="ARBA" id="ARBA00022786"/>
    </source>
</evidence>
<keyword evidence="5" id="KW-0677">Repeat</keyword>
<proteinExistence type="predicted"/>
<dbReference type="InterPro" id="IPR059179">
    <property type="entry name" value="MLKL-like_MCAfunc"/>
</dbReference>
<dbReference type="PANTHER" id="PTHR23315:SF111">
    <property type="entry name" value="U-BOX DOMAIN-CONTAINING PROTEIN 14"/>
    <property type="match status" value="1"/>
</dbReference>
<dbReference type="SMART" id="SM00504">
    <property type="entry name" value="Ubox"/>
    <property type="match status" value="1"/>
</dbReference>
<keyword evidence="7" id="KW-0175">Coiled coil</keyword>
<comment type="caution">
    <text evidence="10">The sequence shown here is derived from an EMBL/GenBank/DDBJ whole genome shotgun (WGS) entry which is preliminary data.</text>
</comment>
<keyword evidence="6" id="KW-0833">Ubl conjugation pathway</keyword>
<dbReference type="InterPro" id="IPR058678">
    <property type="entry name" value="ARM_PUB"/>
</dbReference>
<dbReference type="SMART" id="SM00185">
    <property type="entry name" value="ARM"/>
    <property type="match status" value="5"/>
</dbReference>